<feature type="transmembrane region" description="Helical" evidence="1">
    <location>
        <begin position="138"/>
        <end position="155"/>
    </location>
</feature>
<dbReference type="Proteomes" id="UP001447979">
    <property type="component" value="Unassembled WGS sequence"/>
</dbReference>
<keyword evidence="1" id="KW-0812">Transmembrane</keyword>
<evidence type="ECO:0000256" key="1">
    <source>
        <dbReference type="SAM" id="Phobius"/>
    </source>
</evidence>
<proteinExistence type="predicted"/>
<keyword evidence="3" id="KW-1185">Reference proteome</keyword>
<dbReference type="PANTHER" id="PTHR30282">
    <property type="entry name" value="P-AMINOBENZOYL GLUTAMATE TRANSPORTER"/>
    <property type="match status" value="1"/>
</dbReference>
<keyword evidence="1" id="KW-1133">Transmembrane helix</keyword>
<organism evidence="2 3">
    <name type="scientific">Peptoniphilus hominis</name>
    <name type="common">ex Hitch et al. 2025</name>
    <dbReference type="NCBI Taxonomy" id="3133174"/>
    <lineage>
        <taxon>Bacteria</taxon>
        <taxon>Bacillati</taxon>
        <taxon>Bacillota</taxon>
        <taxon>Tissierellia</taxon>
        <taxon>Tissierellales</taxon>
        <taxon>Peptoniphilaceae</taxon>
        <taxon>Peptoniphilus</taxon>
    </lineage>
</organism>
<gene>
    <name evidence="2" type="ORF">WMO19_09395</name>
</gene>
<reference evidence="2 3" key="1">
    <citation type="submission" date="2024-03" db="EMBL/GenBank/DDBJ databases">
        <title>Human intestinal bacterial collection.</title>
        <authorList>
            <person name="Pauvert C."/>
            <person name="Hitch T.C.A."/>
            <person name="Clavel T."/>
        </authorList>
    </citation>
    <scope>NUCLEOTIDE SEQUENCE [LARGE SCALE GENOMIC DNA]</scope>
    <source>
        <strain evidence="2 3">CLA-SR-H025</strain>
    </source>
</reference>
<feature type="transmembrane region" description="Helical" evidence="1">
    <location>
        <begin position="83"/>
        <end position="103"/>
    </location>
</feature>
<keyword evidence="1" id="KW-0472">Membrane</keyword>
<dbReference type="InterPro" id="IPR004697">
    <property type="entry name" value="AbgT"/>
</dbReference>
<dbReference type="EMBL" id="JBBMFO010000045">
    <property type="protein sequence ID" value="MEQ2401811.1"/>
    <property type="molecule type" value="Genomic_DNA"/>
</dbReference>
<comment type="caution">
    <text evidence="2">The sequence shown here is derived from an EMBL/GenBank/DDBJ whole genome shotgun (WGS) entry which is preliminary data.</text>
</comment>
<dbReference type="PANTHER" id="PTHR30282:SF0">
    <property type="entry name" value="P-AMINOBENZOYL-GLUTAMATE TRANSPORT PROTEIN"/>
    <property type="match status" value="1"/>
</dbReference>
<feature type="transmembrane region" description="Helical" evidence="1">
    <location>
        <begin position="6"/>
        <end position="28"/>
    </location>
</feature>
<feature type="transmembrane region" description="Helical" evidence="1">
    <location>
        <begin position="35"/>
        <end position="55"/>
    </location>
</feature>
<accession>A0ABV1CG58</accession>
<protein>
    <submittedName>
        <fullName evidence="2">AbgT family transporter</fullName>
    </submittedName>
</protein>
<sequence length="216" mass="23224">MVFVGINSSIASDAGILFTPAIGAAIFASLGRNPWAGIIVGYAAASGGLSASLFISNSDVLLAGITESVATGMNIEGSTTPVMNYYFMAAMTILLTIFITLVAEKFLIKYLDNDGNRTFNKDASLVELSNLERKGLKYSGYGFILFIAIMLILTLPKNAFFRDENGGFLPKSPLISSVIPIIFMFFFIVGTLYGIGAKTITKLSDIPNIFKKSLRV</sequence>
<dbReference type="Pfam" id="PF03806">
    <property type="entry name" value="ABG_transport"/>
    <property type="match status" value="1"/>
</dbReference>
<name>A0ABV1CG58_9FIRM</name>
<evidence type="ECO:0000313" key="3">
    <source>
        <dbReference type="Proteomes" id="UP001447979"/>
    </source>
</evidence>
<evidence type="ECO:0000313" key="2">
    <source>
        <dbReference type="EMBL" id="MEQ2401811.1"/>
    </source>
</evidence>
<feature type="transmembrane region" description="Helical" evidence="1">
    <location>
        <begin position="175"/>
        <end position="195"/>
    </location>
</feature>